<dbReference type="PANTHER" id="PTHR48106:SF13">
    <property type="entry name" value="QUINONE OXIDOREDUCTASE-RELATED"/>
    <property type="match status" value="1"/>
</dbReference>
<keyword evidence="1" id="KW-0521">NADP</keyword>
<accession>A0A3S4VCQ8</accession>
<evidence type="ECO:0000256" key="2">
    <source>
        <dbReference type="ARBA" id="ARBA00023002"/>
    </source>
</evidence>
<dbReference type="Gene3D" id="3.90.180.10">
    <property type="entry name" value="Medium-chain alcohol dehydrogenases, catalytic domain"/>
    <property type="match status" value="1"/>
</dbReference>
<evidence type="ECO:0000256" key="1">
    <source>
        <dbReference type="ARBA" id="ARBA00022857"/>
    </source>
</evidence>
<dbReference type="SUPFAM" id="SSF50129">
    <property type="entry name" value="GroES-like"/>
    <property type="match status" value="1"/>
</dbReference>
<gene>
    <name evidence="3" type="primary">ppsC</name>
    <name evidence="3" type="ORF">NCTC10951_02815</name>
</gene>
<dbReference type="GO" id="GO:0005829">
    <property type="term" value="C:cytosol"/>
    <property type="evidence" value="ECO:0007669"/>
    <property type="project" value="TreeGrafter"/>
</dbReference>
<proteinExistence type="predicted"/>
<dbReference type="PANTHER" id="PTHR48106">
    <property type="entry name" value="QUINONE OXIDOREDUCTASE PIG3-RELATED"/>
    <property type="match status" value="1"/>
</dbReference>
<dbReference type="InterPro" id="IPR011032">
    <property type="entry name" value="GroES-like_sf"/>
</dbReference>
<evidence type="ECO:0000313" key="3">
    <source>
        <dbReference type="EMBL" id="VEI18632.1"/>
    </source>
</evidence>
<dbReference type="KEGG" id="avc:NCTC10951_02815"/>
<dbReference type="InterPro" id="IPR013149">
    <property type="entry name" value="ADH-like_C"/>
</dbReference>
<reference evidence="3 4" key="1">
    <citation type="submission" date="2018-12" db="EMBL/GenBank/DDBJ databases">
        <authorList>
            <consortium name="Pathogen Informatics"/>
        </authorList>
    </citation>
    <scope>NUCLEOTIDE SEQUENCE [LARGE SCALE GENOMIC DNA]</scope>
    <source>
        <strain evidence="3 4">NCTC10951</strain>
    </source>
</reference>
<dbReference type="Pfam" id="PF00107">
    <property type="entry name" value="ADH_zinc_N"/>
    <property type="match status" value="1"/>
</dbReference>
<evidence type="ECO:0000313" key="4">
    <source>
        <dbReference type="Proteomes" id="UP000268658"/>
    </source>
</evidence>
<dbReference type="OrthoDB" id="3813297at2"/>
<sequence length="341" mass="34275">MRAIVRTGASATSSHDGAAQAGPGTEISMEMREVPAPRPGPDEAVVEVVAVSLNFGSLAYGELARPGTVLGADGVGLLRHDPSGRLPTQTRVAFTSPHGTWAERSVVPCDSLAEVPPAVSDTDAAALPGAGLTALQAVDTLEAALDGLAGRSVLVTGAAGGVGGYAVQLAKRAGAAVTAVARSVERQEHARRLGADRAVGSVEAAEDAGAAGTAEAGTSGVGFDGVIDTVGGEALAAACRVVAPSALILNVGHASGQASLIDVEAMRRRAPGARIDAFVCTDVSGRALSRLLAMVAADELEANVGRTRPWGEYRQAVRELLGRRSVGKTVLTVSSPSPAAE</sequence>
<protein>
    <submittedName>
        <fullName evidence="3">Beta-ketoacyl-acyl-carrier-protein synthase I</fullName>
        <ecNumber evidence="3">2.3.1.41</ecNumber>
    </submittedName>
</protein>
<keyword evidence="3" id="KW-0012">Acyltransferase</keyword>
<keyword evidence="3" id="KW-0808">Transferase</keyword>
<dbReference type="AlphaFoldDB" id="A0A3S4VCQ8"/>
<keyword evidence="2" id="KW-0560">Oxidoreductase</keyword>
<dbReference type="GO" id="GO:0003960">
    <property type="term" value="F:quinone reductase (NADPH) activity"/>
    <property type="evidence" value="ECO:0007669"/>
    <property type="project" value="TreeGrafter"/>
</dbReference>
<dbReference type="SUPFAM" id="SSF51735">
    <property type="entry name" value="NAD(P)-binding Rossmann-fold domains"/>
    <property type="match status" value="1"/>
</dbReference>
<dbReference type="RefSeq" id="WP_126415132.1">
    <property type="nucleotide sequence ID" value="NZ_JASPER010000052.1"/>
</dbReference>
<dbReference type="Gene3D" id="3.40.50.720">
    <property type="entry name" value="NAD(P)-binding Rossmann-like Domain"/>
    <property type="match status" value="1"/>
</dbReference>
<dbReference type="InterPro" id="IPR036291">
    <property type="entry name" value="NAD(P)-bd_dom_sf"/>
</dbReference>
<dbReference type="Proteomes" id="UP000268658">
    <property type="component" value="Chromosome"/>
</dbReference>
<dbReference type="EMBL" id="LR134477">
    <property type="protein sequence ID" value="VEI18632.1"/>
    <property type="molecule type" value="Genomic_DNA"/>
</dbReference>
<dbReference type="GO" id="GO:0070402">
    <property type="term" value="F:NADPH binding"/>
    <property type="evidence" value="ECO:0007669"/>
    <property type="project" value="TreeGrafter"/>
</dbReference>
<organism evidence="3 4">
    <name type="scientific">Actinomyces viscosus</name>
    <dbReference type="NCBI Taxonomy" id="1656"/>
    <lineage>
        <taxon>Bacteria</taxon>
        <taxon>Bacillati</taxon>
        <taxon>Actinomycetota</taxon>
        <taxon>Actinomycetes</taxon>
        <taxon>Actinomycetales</taxon>
        <taxon>Actinomycetaceae</taxon>
        <taxon>Actinomyces</taxon>
    </lineage>
</organism>
<dbReference type="GO" id="GO:0004315">
    <property type="term" value="F:3-oxoacyl-[acyl-carrier-protein] synthase activity"/>
    <property type="evidence" value="ECO:0007669"/>
    <property type="project" value="UniProtKB-EC"/>
</dbReference>
<dbReference type="SMART" id="SM00829">
    <property type="entry name" value="PKS_ER"/>
    <property type="match status" value="1"/>
</dbReference>
<dbReference type="GO" id="GO:0035925">
    <property type="term" value="F:mRNA 3'-UTR AU-rich region binding"/>
    <property type="evidence" value="ECO:0007669"/>
    <property type="project" value="TreeGrafter"/>
</dbReference>
<dbReference type="InterPro" id="IPR020843">
    <property type="entry name" value="ER"/>
</dbReference>
<dbReference type="EC" id="2.3.1.41" evidence="3"/>
<name>A0A3S4VCQ8_ACTVI</name>